<feature type="region of interest" description="Disordered" evidence="3">
    <location>
        <begin position="1"/>
        <end position="26"/>
    </location>
</feature>
<dbReference type="STRING" id="113562.SAMN04489716_1525"/>
<reference evidence="6 7" key="1">
    <citation type="submission" date="2016-10" db="EMBL/GenBank/DDBJ databases">
        <authorList>
            <person name="de Groot N.N."/>
        </authorList>
    </citation>
    <scope>NUCLEOTIDE SEQUENCE [LARGE SCALE GENOMIC DNA]</scope>
    <source>
        <strain evidence="6 7">DSM 43941</strain>
    </source>
</reference>
<dbReference type="InterPro" id="IPR001647">
    <property type="entry name" value="HTH_TetR"/>
</dbReference>
<protein>
    <submittedName>
        <fullName evidence="6">Regulatory protein, tetR family</fullName>
    </submittedName>
</protein>
<evidence type="ECO:0000256" key="1">
    <source>
        <dbReference type="ARBA" id="ARBA00023125"/>
    </source>
</evidence>
<evidence type="ECO:0000313" key="6">
    <source>
        <dbReference type="EMBL" id="SDS75189.1"/>
    </source>
</evidence>
<gene>
    <name evidence="6" type="ORF">SAMN04489716_1525</name>
</gene>
<name>A0A1H1UTJ8_9ACTN</name>
<dbReference type="OrthoDB" id="3217869at2"/>
<dbReference type="GO" id="GO:0003677">
    <property type="term" value="F:DNA binding"/>
    <property type="evidence" value="ECO:0007669"/>
    <property type="project" value="UniProtKB-UniRule"/>
</dbReference>
<keyword evidence="4" id="KW-1133">Transmembrane helix</keyword>
<feature type="transmembrane region" description="Helical" evidence="4">
    <location>
        <begin position="107"/>
        <end position="126"/>
    </location>
</feature>
<dbReference type="SUPFAM" id="SSF46689">
    <property type="entry name" value="Homeodomain-like"/>
    <property type="match status" value="1"/>
</dbReference>
<keyword evidence="4" id="KW-0812">Transmembrane</keyword>
<evidence type="ECO:0000259" key="5">
    <source>
        <dbReference type="PROSITE" id="PS50977"/>
    </source>
</evidence>
<dbReference type="Proteomes" id="UP000198688">
    <property type="component" value="Chromosome I"/>
</dbReference>
<evidence type="ECO:0000256" key="2">
    <source>
        <dbReference type="PROSITE-ProRule" id="PRU00335"/>
    </source>
</evidence>
<dbReference type="AlphaFoldDB" id="A0A1H1UTJ8"/>
<organism evidence="6 7">
    <name type="scientific">Actinoplanes derwentensis</name>
    <dbReference type="NCBI Taxonomy" id="113562"/>
    <lineage>
        <taxon>Bacteria</taxon>
        <taxon>Bacillati</taxon>
        <taxon>Actinomycetota</taxon>
        <taxon>Actinomycetes</taxon>
        <taxon>Micromonosporales</taxon>
        <taxon>Micromonosporaceae</taxon>
        <taxon>Actinoplanes</taxon>
    </lineage>
</organism>
<dbReference type="Pfam" id="PF00440">
    <property type="entry name" value="TetR_N"/>
    <property type="match status" value="1"/>
</dbReference>
<evidence type="ECO:0000313" key="7">
    <source>
        <dbReference type="Proteomes" id="UP000198688"/>
    </source>
</evidence>
<feature type="compositionally biased region" description="Basic and acidic residues" evidence="3">
    <location>
        <begin position="14"/>
        <end position="26"/>
    </location>
</feature>
<evidence type="ECO:0000256" key="3">
    <source>
        <dbReference type="SAM" id="MobiDB-lite"/>
    </source>
</evidence>
<dbReference type="Gene3D" id="1.10.357.10">
    <property type="entry name" value="Tetracycline Repressor, domain 2"/>
    <property type="match status" value="1"/>
</dbReference>
<sequence>MTQAATPAPAADGEPSHGERKGERTRRRILETARRLFAELGYERATIRGIAAAAEVDVGTLLSGTASAPEMLPGWAGALGQLLPPGAGGQLLRSTAYFDGRGTTHSIVVLSAWLVLGVVLVLVSGVRGRRPTAKSDEAVRPAAHATA</sequence>
<feature type="DNA-binding region" description="H-T-H motif" evidence="2">
    <location>
        <begin position="46"/>
        <end position="65"/>
    </location>
</feature>
<proteinExistence type="predicted"/>
<dbReference type="PROSITE" id="PS50977">
    <property type="entry name" value="HTH_TETR_2"/>
    <property type="match status" value="1"/>
</dbReference>
<keyword evidence="4" id="KW-0472">Membrane</keyword>
<evidence type="ECO:0000256" key="4">
    <source>
        <dbReference type="SAM" id="Phobius"/>
    </source>
</evidence>
<keyword evidence="1 2" id="KW-0238">DNA-binding</keyword>
<dbReference type="RefSeq" id="WP_092542864.1">
    <property type="nucleotide sequence ID" value="NZ_BOMJ01000053.1"/>
</dbReference>
<keyword evidence="7" id="KW-1185">Reference proteome</keyword>
<dbReference type="EMBL" id="LT629758">
    <property type="protein sequence ID" value="SDS75189.1"/>
    <property type="molecule type" value="Genomic_DNA"/>
</dbReference>
<accession>A0A1H1UTJ8</accession>
<dbReference type="InterPro" id="IPR009057">
    <property type="entry name" value="Homeodomain-like_sf"/>
</dbReference>
<feature type="domain" description="HTH tetR-type" evidence="5">
    <location>
        <begin position="23"/>
        <end position="83"/>
    </location>
</feature>